<dbReference type="InterPro" id="IPR016024">
    <property type="entry name" value="ARM-type_fold"/>
</dbReference>
<reference evidence="3" key="1">
    <citation type="submission" date="2016-06" db="UniProtKB">
        <authorList>
            <consortium name="WormBaseParasite"/>
        </authorList>
    </citation>
    <scope>IDENTIFICATION</scope>
</reference>
<accession>A0A183A053</accession>
<gene>
    <name evidence="1" type="ORF">ECPE_LOCUS338</name>
</gene>
<dbReference type="EMBL" id="UZAN01001098">
    <property type="protein sequence ID" value="VDP21733.1"/>
    <property type="molecule type" value="Genomic_DNA"/>
</dbReference>
<sequence>MSRSSLSIFHDTAGWKHLETWMKCLQEMVVNLKPEDFIQIERSELLDLIFKAVQHVNRFVRETGYDVLATIILGNGCHNDPNTNQSRYVDVSKQLVVGLSDNWSQVSFVFVIHPVYRPSF</sequence>
<evidence type="ECO:0000313" key="1">
    <source>
        <dbReference type="EMBL" id="VDP21733.1"/>
    </source>
</evidence>
<reference evidence="1 2" key="2">
    <citation type="submission" date="2018-11" db="EMBL/GenBank/DDBJ databases">
        <authorList>
            <consortium name="Pathogen Informatics"/>
        </authorList>
    </citation>
    <scope>NUCLEOTIDE SEQUENCE [LARGE SCALE GENOMIC DNA]</scope>
    <source>
        <strain evidence="1 2">Egypt</strain>
    </source>
</reference>
<dbReference type="OrthoDB" id="414039at2759"/>
<keyword evidence="2" id="KW-1185">Reference proteome</keyword>
<dbReference type="AlphaFoldDB" id="A0A183A053"/>
<protein>
    <submittedName>
        <fullName evidence="3">Smr domain-containing protein</fullName>
    </submittedName>
</protein>
<dbReference type="SUPFAM" id="SSF48371">
    <property type="entry name" value="ARM repeat"/>
    <property type="match status" value="1"/>
</dbReference>
<dbReference type="WBParaSite" id="ECPE_0000033701-mRNA-1">
    <property type="protein sequence ID" value="ECPE_0000033701-mRNA-1"/>
    <property type="gene ID" value="ECPE_0000033701"/>
</dbReference>
<organism evidence="3">
    <name type="scientific">Echinostoma caproni</name>
    <dbReference type="NCBI Taxonomy" id="27848"/>
    <lineage>
        <taxon>Eukaryota</taxon>
        <taxon>Metazoa</taxon>
        <taxon>Spiralia</taxon>
        <taxon>Lophotrochozoa</taxon>
        <taxon>Platyhelminthes</taxon>
        <taxon>Trematoda</taxon>
        <taxon>Digenea</taxon>
        <taxon>Plagiorchiida</taxon>
        <taxon>Echinostomata</taxon>
        <taxon>Echinostomatoidea</taxon>
        <taxon>Echinostomatidae</taxon>
        <taxon>Echinostoma</taxon>
    </lineage>
</organism>
<name>A0A183A053_9TREM</name>
<evidence type="ECO:0000313" key="2">
    <source>
        <dbReference type="Proteomes" id="UP000272942"/>
    </source>
</evidence>
<evidence type="ECO:0000313" key="3">
    <source>
        <dbReference type="WBParaSite" id="ECPE_0000033701-mRNA-1"/>
    </source>
</evidence>
<dbReference type="Proteomes" id="UP000272942">
    <property type="component" value="Unassembled WGS sequence"/>
</dbReference>
<proteinExistence type="predicted"/>